<sequence>MDFKLVFDGDLRPHQQIGLKEINQIRRELAPQIRAAWSYPPLSDVLHWKDEQRDAAQLTCRMTIDGVLFIPMISAKTSLFAEIDVLLLRAQAPGRLISNHGDIDNRLKTLLDALRVPSKDQVQKLKACNAFDDEPQYCLLEDDNLVTKLSVSTDRLLGEPHGSQRTLAVLSIRAKPSRVVWDNLGFT</sequence>
<evidence type="ECO:0000313" key="1">
    <source>
        <dbReference type="EMBL" id="GEO83116.1"/>
    </source>
</evidence>
<comment type="caution">
    <text evidence="1">The sequence shown here is derived from an EMBL/GenBank/DDBJ whole genome shotgun (WGS) entry which is preliminary data.</text>
</comment>
<dbReference type="RefSeq" id="WP_147177758.1">
    <property type="nucleotide sequence ID" value="NZ_BJZP01000001.1"/>
</dbReference>
<keyword evidence="2" id="KW-1185">Reference proteome</keyword>
<dbReference type="Proteomes" id="UP000321717">
    <property type="component" value="Unassembled WGS sequence"/>
</dbReference>
<proteinExistence type="predicted"/>
<dbReference type="EMBL" id="BJZP01000001">
    <property type="protein sequence ID" value="GEO83116.1"/>
    <property type="molecule type" value="Genomic_DNA"/>
</dbReference>
<organism evidence="1 2">
    <name type="scientific">Ciceribacter naphthalenivorans</name>
    <dbReference type="NCBI Taxonomy" id="1118451"/>
    <lineage>
        <taxon>Bacteria</taxon>
        <taxon>Pseudomonadati</taxon>
        <taxon>Pseudomonadota</taxon>
        <taxon>Alphaproteobacteria</taxon>
        <taxon>Hyphomicrobiales</taxon>
        <taxon>Rhizobiaceae</taxon>
        <taxon>Ciceribacter</taxon>
    </lineage>
</organism>
<protein>
    <submittedName>
        <fullName evidence="1">Uncharacterized protein</fullName>
    </submittedName>
</protein>
<dbReference type="AlphaFoldDB" id="A0A512HCD3"/>
<evidence type="ECO:0000313" key="2">
    <source>
        <dbReference type="Proteomes" id="UP000321717"/>
    </source>
</evidence>
<accession>A0A512HCD3</accession>
<dbReference type="OrthoDB" id="8445846at2"/>
<gene>
    <name evidence="1" type="ORF">RNA01_00480</name>
</gene>
<reference evidence="1 2" key="1">
    <citation type="submission" date="2019-07" db="EMBL/GenBank/DDBJ databases">
        <title>Whole genome shotgun sequence of Rhizobium naphthalenivorans NBRC 107585.</title>
        <authorList>
            <person name="Hosoyama A."/>
            <person name="Uohara A."/>
            <person name="Ohji S."/>
            <person name="Ichikawa N."/>
        </authorList>
    </citation>
    <scope>NUCLEOTIDE SEQUENCE [LARGE SCALE GENOMIC DNA]</scope>
    <source>
        <strain evidence="1 2">NBRC 107585</strain>
    </source>
</reference>
<name>A0A512HCD3_9HYPH</name>